<organism evidence="2 3">
    <name type="scientific">Pteropus alecto</name>
    <name type="common">Black flying fox</name>
    <dbReference type="NCBI Taxonomy" id="9402"/>
    <lineage>
        <taxon>Eukaryota</taxon>
        <taxon>Metazoa</taxon>
        <taxon>Chordata</taxon>
        <taxon>Craniata</taxon>
        <taxon>Vertebrata</taxon>
        <taxon>Euteleostomi</taxon>
        <taxon>Mammalia</taxon>
        <taxon>Eutheria</taxon>
        <taxon>Laurasiatheria</taxon>
        <taxon>Chiroptera</taxon>
        <taxon>Yinpterochiroptera</taxon>
        <taxon>Pteropodoidea</taxon>
        <taxon>Pteropodidae</taxon>
        <taxon>Pteropodinae</taxon>
        <taxon>Pteropus</taxon>
    </lineage>
</organism>
<evidence type="ECO:0000256" key="1">
    <source>
        <dbReference type="SAM" id="MobiDB-lite"/>
    </source>
</evidence>
<dbReference type="InParanoid" id="L5JNJ7"/>
<reference evidence="3" key="1">
    <citation type="journal article" date="2013" name="Science">
        <title>Comparative analysis of bat genomes provides insight into the evolution of flight and immunity.</title>
        <authorList>
            <person name="Zhang G."/>
            <person name="Cowled C."/>
            <person name="Shi Z."/>
            <person name="Huang Z."/>
            <person name="Bishop-Lilly K.A."/>
            <person name="Fang X."/>
            <person name="Wynne J.W."/>
            <person name="Xiong Z."/>
            <person name="Baker M.L."/>
            <person name="Zhao W."/>
            <person name="Tachedjian M."/>
            <person name="Zhu Y."/>
            <person name="Zhou P."/>
            <person name="Jiang X."/>
            <person name="Ng J."/>
            <person name="Yang L."/>
            <person name="Wu L."/>
            <person name="Xiao J."/>
            <person name="Feng Y."/>
            <person name="Chen Y."/>
            <person name="Sun X."/>
            <person name="Zhang Y."/>
            <person name="Marsh G.A."/>
            <person name="Crameri G."/>
            <person name="Broder C.C."/>
            <person name="Frey K.G."/>
            <person name="Wang L.F."/>
            <person name="Wang J."/>
        </authorList>
    </citation>
    <scope>NUCLEOTIDE SEQUENCE [LARGE SCALE GENOMIC DNA]</scope>
</reference>
<dbReference type="Proteomes" id="UP000010552">
    <property type="component" value="Unassembled WGS sequence"/>
</dbReference>
<accession>L5JNJ7</accession>
<evidence type="ECO:0000313" key="2">
    <source>
        <dbReference type="EMBL" id="ELK00341.1"/>
    </source>
</evidence>
<evidence type="ECO:0000313" key="3">
    <source>
        <dbReference type="Proteomes" id="UP000010552"/>
    </source>
</evidence>
<keyword evidence="3" id="KW-1185">Reference proteome</keyword>
<protein>
    <submittedName>
        <fullName evidence="2">Uncharacterized protein</fullName>
    </submittedName>
</protein>
<dbReference type="EMBL" id="KB031158">
    <property type="protein sequence ID" value="ELK00341.1"/>
    <property type="molecule type" value="Genomic_DNA"/>
</dbReference>
<feature type="region of interest" description="Disordered" evidence="1">
    <location>
        <begin position="23"/>
        <end position="58"/>
    </location>
</feature>
<sequence length="218" mass="23445">MLFAVIKPETEDVQKRESLPCCRNTEETRPSHTAAGAARPPLPCEAPATHPNKVPLRPSRRHRGLFRLLRCLLVTTAPSADAVAAFLAAAAAARARSHAQRRGRARASARWRHLATDGDEWAGSEGLGRRGRLRQVLRLFLTRRTRCPPEQGAPGCDCPAGIWLRVSHVTTSLYGVTDLVTADGMVPALIAVAKLQGACGGESSGFVQSGMDPTGYFC</sequence>
<gene>
    <name evidence="2" type="ORF">PAL_GLEAN10025475</name>
</gene>
<proteinExistence type="predicted"/>
<dbReference type="AlphaFoldDB" id="L5JNJ7"/>
<name>L5JNJ7_PTEAL</name>